<dbReference type="InterPro" id="IPR027417">
    <property type="entry name" value="P-loop_NTPase"/>
</dbReference>
<dbReference type="InterPro" id="IPR003439">
    <property type="entry name" value="ABC_transporter-like_ATP-bd"/>
</dbReference>
<keyword evidence="5 7" id="KW-1133">Transmembrane helix</keyword>
<feature type="transmembrane region" description="Helical" evidence="7">
    <location>
        <begin position="101"/>
        <end position="119"/>
    </location>
</feature>
<feature type="domain" description="ABC transporter" evidence="8">
    <location>
        <begin position="383"/>
        <end position="618"/>
    </location>
</feature>
<dbReference type="PROSITE" id="PS50929">
    <property type="entry name" value="ABC_TM1F"/>
    <property type="match status" value="1"/>
</dbReference>
<dbReference type="SMART" id="SM00382">
    <property type="entry name" value="AAA"/>
    <property type="match status" value="1"/>
</dbReference>
<evidence type="ECO:0000256" key="4">
    <source>
        <dbReference type="ARBA" id="ARBA00022840"/>
    </source>
</evidence>
<dbReference type="GO" id="GO:0016887">
    <property type="term" value="F:ATP hydrolysis activity"/>
    <property type="evidence" value="ECO:0007669"/>
    <property type="project" value="InterPro"/>
</dbReference>
<dbReference type="FunFam" id="3.40.50.300:FF:000218">
    <property type="entry name" value="Multidrug ABC transporter ATP-binding protein"/>
    <property type="match status" value="1"/>
</dbReference>
<dbReference type="InterPro" id="IPR011527">
    <property type="entry name" value="ABC1_TM_dom"/>
</dbReference>
<evidence type="ECO:0000256" key="1">
    <source>
        <dbReference type="ARBA" id="ARBA00004651"/>
    </source>
</evidence>
<dbReference type="GO" id="GO:0005524">
    <property type="term" value="F:ATP binding"/>
    <property type="evidence" value="ECO:0007669"/>
    <property type="project" value="UniProtKB-KW"/>
</dbReference>
<accession>A0A7V5H2U4</accession>
<evidence type="ECO:0000256" key="3">
    <source>
        <dbReference type="ARBA" id="ARBA00022741"/>
    </source>
</evidence>
<dbReference type="EMBL" id="DRTD01000183">
    <property type="protein sequence ID" value="HHE54632.1"/>
    <property type="molecule type" value="Genomic_DNA"/>
</dbReference>
<evidence type="ECO:0000256" key="7">
    <source>
        <dbReference type="SAM" id="Phobius"/>
    </source>
</evidence>
<dbReference type="InterPro" id="IPR039421">
    <property type="entry name" value="Type_1_exporter"/>
</dbReference>
<keyword evidence="6 7" id="KW-0472">Membrane</keyword>
<dbReference type="InterPro" id="IPR036640">
    <property type="entry name" value="ABC1_TM_sf"/>
</dbReference>
<dbReference type="Gene3D" id="1.20.1560.10">
    <property type="entry name" value="ABC transporter type 1, transmembrane domain"/>
    <property type="match status" value="1"/>
</dbReference>
<evidence type="ECO:0000313" key="10">
    <source>
        <dbReference type="EMBL" id="HHE54632.1"/>
    </source>
</evidence>
<keyword evidence="4 10" id="KW-0067">ATP-binding</keyword>
<protein>
    <submittedName>
        <fullName evidence="10">ABC transporter ATP-binding protein</fullName>
    </submittedName>
</protein>
<dbReference type="PANTHER" id="PTHR24221:SF654">
    <property type="entry name" value="ATP-BINDING CASSETTE SUB-FAMILY B MEMBER 6"/>
    <property type="match status" value="1"/>
</dbReference>
<comment type="caution">
    <text evidence="10">The sequence shown here is derived from an EMBL/GenBank/DDBJ whole genome shotgun (WGS) entry which is preliminary data.</text>
</comment>
<dbReference type="Proteomes" id="UP000886111">
    <property type="component" value="Unassembled WGS sequence"/>
</dbReference>
<feature type="transmembrane region" description="Helical" evidence="7">
    <location>
        <begin position="14"/>
        <end position="31"/>
    </location>
</feature>
<evidence type="ECO:0000259" key="8">
    <source>
        <dbReference type="PROSITE" id="PS50893"/>
    </source>
</evidence>
<sequence length="635" mass="72729">MNLYFKVLGFIKPYWKGIVLIIVLTFSYVLFNNLSIWISVDFVRELFSPGYLQHSTAAADSSQQLSLTENLKTVTGQDQGIYQQINNKIKSFILRKDRFQTLKIVCLVIFFAFLMKNVSQYSRKLLLTFIQARVVVDIRNKLQRKFLRLPMSFYHQHHSGTLTSIVFNDVNAIQQVLNQSFGKIILSPLQIIANIIILLMISVKLSLITFIILPISFYVIYKIGQAIRRRSRRVFQQVADVVLVFQEAVSAINIVKIFTNERREEDRFKRTNFQYFKKLFRAERLKIATTPINEILLVLTLVTLLWIGGRMVYLNAGLQAEDFVRFLVFLFAMFKPIQEFSGINNVMQTGLAASERVFNILEQPEEAYDPSDAVELDEFRREIKYDHVYFKYNDDDEFGLQDLNFTIKKGETVAFVGHSGAGKTTIVDLLPRFYPVSDGQILIDGININKIKLLSLRKLIGLVSQETVLFNDTIRGNIAYGVPNASEEDIIKAAKAANAWDFIQQFELGLDTHIGERGIKLSGGQKQRLAIARAILKNPPILILDEATSALDTESERLVQEALDHLMANRTVLVIAHRLSTIRNANKIVVMHQGKIDHIGSHDELYQKSNVYRTLYDNQLLSGQRKEEKVKEASE</sequence>
<dbReference type="PROSITE" id="PS00211">
    <property type="entry name" value="ABC_TRANSPORTER_1"/>
    <property type="match status" value="1"/>
</dbReference>
<feature type="domain" description="ABC transmembrane type-1" evidence="9">
    <location>
        <begin position="19"/>
        <end position="349"/>
    </location>
</feature>
<dbReference type="PROSITE" id="PS50893">
    <property type="entry name" value="ABC_TRANSPORTER_2"/>
    <property type="match status" value="1"/>
</dbReference>
<dbReference type="Gene3D" id="3.40.50.300">
    <property type="entry name" value="P-loop containing nucleotide triphosphate hydrolases"/>
    <property type="match status" value="1"/>
</dbReference>
<gene>
    <name evidence="10" type="ORF">ENL21_02540</name>
</gene>
<feature type="transmembrane region" description="Helical" evidence="7">
    <location>
        <begin position="287"/>
        <end position="307"/>
    </location>
</feature>
<dbReference type="InterPro" id="IPR003593">
    <property type="entry name" value="AAA+_ATPase"/>
</dbReference>
<dbReference type="AlphaFoldDB" id="A0A7V5H2U4"/>
<reference evidence="10" key="1">
    <citation type="journal article" date="2020" name="mSystems">
        <title>Genome- and Community-Level Interaction Insights into Carbon Utilization and Element Cycling Functions of Hydrothermarchaeota in Hydrothermal Sediment.</title>
        <authorList>
            <person name="Zhou Z."/>
            <person name="Liu Y."/>
            <person name="Xu W."/>
            <person name="Pan J."/>
            <person name="Luo Z.H."/>
            <person name="Li M."/>
        </authorList>
    </citation>
    <scope>NUCLEOTIDE SEQUENCE [LARGE SCALE GENOMIC DNA]</scope>
    <source>
        <strain evidence="10">HyVt-76</strain>
    </source>
</reference>
<feature type="transmembrane region" description="Helical" evidence="7">
    <location>
        <begin position="191"/>
        <end position="221"/>
    </location>
</feature>
<comment type="subcellular location">
    <subcellularLocation>
        <location evidence="1">Cell membrane</location>
        <topology evidence="1">Multi-pass membrane protein</topology>
    </subcellularLocation>
</comment>
<dbReference type="CDD" id="cd18552">
    <property type="entry name" value="ABC_6TM_MsbA_like"/>
    <property type="match status" value="1"/>
</dbReference>
<dbReference type="GO" id="GO:0005886">
    <property type="term" value="C:plasma membrane"/>
    <property type="evidence" value="ECO:0007669"/>
    <property type="project" value="UniProtKB-SubCell"/>
</dbReference>
<name>A0A7V5H2U4_CALAY</name>
<dbReference type="InterPro" id="IPR017871">
    <property type="entry name" value="ABC_transporter-like_CS"/>
</dbReference>
<dbReference type="Pfam" id="PF00005">
    <property type="entry name" value="ABC_tran"/>
    <property type="match status" value="1"/>
</dbReference>
<dbReference type="GO" id="GO:0034040">
    <property type="term" value="F:ATPase-coupled lipid transmembrane transporter activity"/>
    <property type="evidence" value="ECO:0007669"/>
    <property type="project" value="TreeGrafter"/>
</dbReference>
<dbReference type="SUPFAM" id="SSF90123">
    <property type="entry name" value="ABC transporter transmembrane region"/>
    <property type="match status" value="1"/>
</dbReference>
<evidence type="ECO:0000256" key="2">
    <source>
        <dbReference type="ARBA" id="ARBA00022692"/>
    </source>
</evidence>
<keyword evidence="3" id="KW-0547">Nucleotide-binding</keyword>
<evidence type="ECO:0000256" key="5">
    <source>
        <dbReference type="ARBA" id="ARBA00022989"/>
    </source>
</evidence>
<dbReference type="GO" id="GO:0140359">
    <property type="term" value="F:ABC-type transporter activity"/>
    <property type="evidence" value="ECO:0007669"/>
    <property type="project" value="InterPro"/>
</dbReference>
<dbReference type="SUPFAM" id="SSF52540">
    <property type="entry name" value="P-loop containing nucleoside triphosphate hydrolases"/>
    <property type="match status" value="1"/>
</dbReference>
<organism evidence="10">
    <name type="scientific">Caldithrix abyssi</name>
    <dbReference type="NCBI Taxonomy" id="187145"/>
    <lineage>
        <taxon>Bacteria</taxon>
        <taxon>Pseudomonadati</taxon>
        <taxon>Calditrichota</taxon>
        <taxon>Calditrichia</taxon>
        <taxon>Calditrichales</taxon>
        <taxon>Calditrichaceae</taxon>
        <taxon>Caldithrix</taxon>
    </lineage>
</organism>
<dbReference type="PANTHER" id="PTHR24221">
    <property type="entry name" value="ATP-BINDING CASSETTE SUB-FAMILY B"/>
    <property type="match status" value="1"/>
</dbReference>
<keyword evidence="2 7" id="KW-0812">Transmembrane</keyword>
<evidence type="ECO:0000256" key="6">
    <source>
        <dbReference type="ARBA" id="ARBA00023136"/>
    </source>
</evidence>
<evidence type="ECO:0000259" key="9">
    <source>
        <dbReference type="PROSITE" id="PS50929"/>
    </source>
</evidence>
<proteinExistence type="predicted"/>
<dbReference type="Pfam" id="PF00664">
    <property type="entry name" value="ABC_membrane"/>
    <property type="match status" value="1"/>
</dbReference>